<organism evidence="2 3">
    <name type="scientific">Phytophthora fragariae</name>
    <dbReference type="NCBI Taxonomy" id="53985"/>
    <lineage>
        <taxon>Eukaryota</taxon>
        <taxon>Sar</taxon>
        <taxon>Stramenopiles</taxon>
        <taxon>Oomycota</taxon>
        <taxon>Peronosporomycetes</taxon>
        <taxon>Peronosporales</taxon>
        <taxon>Peronosporaceae</taxon>
        <taxon>Phytophthora</taxon>
    </lineage>
</organism>
<dbReference type="Proteomes" id="UP000433483">
    <property type="component" value="Unassembled WGS sequence"/>
</dbReference>
<reference evidence="2 3" key="1">
    <citation type="submission" date="2018-08" db="EMBL/GenBank/DDBJ databases">
        <title>Genomic investigation of the strawberry pathogen Phytophthora fragariae indicates pathogenicity is determined by transcriptional variation in three key races.</title>
        <authorList>
            <person name="Adams T.M."/>
            <person name="Armitage A.D."/>
            <person name="Sobczyk M.K."/>
            <person name="Bates H.J."/>
            <person name="Dunwell J.M."/>
            <person name="Nellist C.F."/>
            <person name="Harrison R.J."/>
        </authorList>
    </citation>
    <scope>NUCLEOTIDE SEQUENCE [LARGE SCALE GENOMIC DNA]</scope>
    <source>
        <strain evidence="2 3">NOV-27</strain>
    </source>
</reference>
<dbReference type="OrthoDB" id="107184at2759"/>
<evidence type="ECO:0000256" key="1">
    <source>
        <dbReference type="SAM" id="MobiDB-lite"/>
    </source>
</evidence>
<gene>
    <name evidence="2" type="ORF">PF005_g4027</name>
</gene>
<evidence type="ECO:0000313" key="3">
    <source>
        <dbReference type="Proteomes" id="UP000433483"/>
    </source>
</evidence>
<sequence length="74" mass="8312">MSTVRAQLDDAMADVEFVQVPQCWSRPMDVAVMASFKRGCELYAQQHCDSDYSPPKSGETFYESWPCSDPPSNS</sequence>
<comment type="caution">
    <text evidence="2">The sequence shown here is derived from an EMBL/GenBank/DDBJ whole genome shotgun (WGS) entry which is preliminary data.</text>
</comment>
<dbReference type="AlphaFoldDB" id="A0A6A3Z4A7"/>
<protein>
    <submittedName>
        <fullName evidence="2">Uncharacterized protein</fullName>
    </submittedName>
</protein>
<keyword evidence="3" id="KW-1185">Reference proteome</keyword>
<name>A0A6A3Z4A7_9STRA</name>
<feature type="region of interest" description="Disordered" evidence="1">
    <location>
        <begin position="51"/>
        <end position="74"/>
    </location>
</feature>
<proteinExistence type="predicted"/>
<evidence type="ECO:0000313" key="2">
    <source>
        <dbReference type="EMBL" id="KAE9229050.1"/>
    </source>
</evidence>
<dbReference type="EMBL" id="QXGB01000126">
    <property type="protein sequence ID" value="KAE9229050.1"/>
    <property type="molecule type" value="Genomic_DNA"/>
</dbReference>
<accession>A0A6A3Z4A7</accession>